<reference evidence="4" key="2">
    <citation type="journal article" date="2023" name="Microbiol Resour">
        <title>Decontamination and Annotation of the Draft Genome Sequence of the Oomycete Lagenidium giganteum ARSEF 373.</title>
        <authorList>
            <person name="Morgan W.R."/>
            <person name="Tartar A."/>
        </authorList>
    </citation>
    <scope>NUCLEOTIDE SEQUENCE</scope>
    <source>
        <strain evidence="4">ARSEF 373</strain>
    </source>
</reference>
<dbReference type="InterPro" id="IPR052579">
    <property type="entry name" value="Zinc_finger_SWIM"/>
</dbReference>
<dbReference type="Pfam" id="PF21056">
    <property type="entry name" value="ZSWIM1-3_RNaseH-like"/>
    <property type="match status" value="1"/>
</dbReference>
<dbReference type="Proteomes" id="UP001146120">
    <property type="component" value="Unassembled WGS sequence"/>
</dbReference>
<comment type="caution">
    <text evidence="4">The sequence shown here is derived from an EMBL/GenBank/DDBJ whole genome shotgun (WGS) entry which is preliminary data.</text>
</comment>
<keyword evidence="1" id="KW-0479">Metal-binding</keyword>
<accession>A0AAV2Z9N3</accession>
<organism evidence="4 5">
    <name type="scientific">Lagenidium giganteum</name>
    <dbReference type="NCBI Taxonomy" id="4803"/>
    <lineage>
        <taxon>Eukaryota</taxon>
        <taxon>Sar</taxon>
        <taxon>Stramenopiles</taxon>
        <taxon>Oomycota</taxon>
        <taxon>Peronosporomycetes</taxon>
        <taxon>Pythiales</taxon>
        <taxon>Pythiaceae</taxon>
    </lineage>
</organism>
<protein>
    <recommendedName>
        <fullName evidence="3">SWIM-type domain-containing protein</fullName>
    </recommendedName>
</protein>
<dbReference type="PANTHER" id="PTHR31569">
    <property type="entry name" value="SWIM-TYPE DOMAIN-CONTAINING PROTEIN"/>
    <property type="match status" value="1"/>
</dbReference>
<proteinExistence type="predicted"/>
<evidence type="ECO:0000259" key="3">
    <source>
        <dbReference type="PROSITE" id="PS50966"/>
    </source>
</evidence>
<evidence type="ECO:0000256" key="2">
    <source>
        <dbReference type="SAM" id="MobiDB-lite"/>
    </source>
</evidence>
<keyword evidence="1" id="KW-0863">Zinc-finger</keyword>
<name>A0AAV2Z9N3_9STRA</name>
<evidence type="ECO:0000313" key="5">
    <source>
        <dbReference type="Proteomes" id="UP001146120"/>
    </source>
</evidence>
<dbReference type="InterPro" id="IPR007527">
    <property type="entry name" value="Znf_SWIM"/>
</dbReference>
<feature type="domain" description="SWIM-type" evidence="3">
    <location>
        <begin position="521"/>
        <end position="553"/>
    </location>
</feature>
<keyword evidence="5" id="KW-1185">Reference proteome</keyword>
<reference evidence="4" key="1">
    <citation type="submission" date="2022-11" db="EMBL/GenBank/DDBJ databases">
        <authorList>
            <person name="Morgan W.R."/>
            <person name="Tartar A."/>
        </authorList>
    </citation>
    <scope>NUCLEOTIDE SEQUENCE</scope>
    <source>
        <strain evidence="4">ARSEF 373</strain>
    </source>
</reference>
<feature type="compositionally biased region" description="Basic and acidic residues" evidence="2">
    <location>
        <begin position="668"/>
        <end position="694"/>
    </location>
</feature>
<feature type="region of interest" description="Disordered" evidence="2">
    <location>
        <begin position="569"/>
        <end position="601"/>
    </location>
</feature>
<keyword evidence="1" id="KW-0862">Zinc</keyword>
<dbReference type="PANTHER" id="PTHR31569:SF4">
    <property type="entry name" value="SWIM-TYPE DOMAIN-CONTAINING PROTEIN"/>
    <property type="match status" value="1"/>
</dbReference>
<gene>
    <name evidence="4" type="ORF">N0F65_006701</name>
</gene>
<dbReference type="EMBL" id="DAKRPA010000038">
    <property type="protein sequence ID" value="DBA01968.1"/>
    <property type="molecule type" value="Genomic_DNA"/>
</dbReference>
<evidence type="ECO:0000313" key="4">
    <source>
        <dbReference type="EMBL" id="DBA01968.1"/>
    </source>
</evidence>
<dbReference type="GO" id="GO:0008270">
    <property type="term" value="F:zinc ion binding"/>
    <property type="evidence" value="ECO:0007669"/>
    <property type="project" value="UniProtKB-KW"/>
</dbReference>
<evidence type="ECO:0000256" key="1">
    <source>
        <dbReference type="PROSITE-ProRule" id="PRU00325"/>
    </source>
</evidence>
<dbReference type="PROSITE" id="PS50966">
    <property type="entry name" value="ZF_SWIM"/>
    <property type="match status" value="1"/>
</dbReference>
<dbReference type="InterPro" id="IPR048324">
    <property type="entry name" value="ZSWIM1-3_RNaseH-like"/>
</dbReference>
<dbReference type="AlphaFoldDB" id="A0AAV2Z9N3"/>
<sequence>MESEPVLVEEVDQREFNSWHSLQAYLAIYARQTYQSGNSVRARNASIEAHLRAQFEHAPTLLERELSRKLIPESFDAYSKLNACVQWSDDANAWCVHITKQSTMHNPEVSEERYRDYPVSRRVQEPEVLETVASMAQHGAPCEGILAYIKENSTANPSLRDVHNLIARMNADKYAQFTSVEERVHKFLRHVARLFTDEQDIVKVVSFADCAHEADIRPVSGSSLSRHNAQHKQQQVKHFSFMIQDALGGRQHIQHSLIADERRETQQTVCDQFKANNPKWEDVRCVVIDKDFTEMAVIEKAFPDARVLLCQLHVLHYLHNEIAKAKYGMTDWQKGNMRSAITSLVYSSSETAYDQQIEFIRTILSAPEKIAKWFDYFESNRNACRGKWCSYLRCSVPHLGNNTIELSEAEAACEQVQALRRKIRERSWRRGIGKIGRHYVADADSQINALAGAVSPYAVDLVRPQYEFAMRPSTQYKQYPIAGGKIMLMLYIPPTDEDDRDDDEEDEDDYGVMVSDIPEEYAVNTSSWLCSCPFMMTRLLPCRHVICLRRGKSAVIPLTKIHPRWRLSNSRQQLQEDNPREEEVADASQTRRLACDPPDHTLSSNERFTRLYHVAKTIAEVGSAYGTSHVLKIEASLTAYLVSVRRREIPSIPSPTDNHVRTAYHVRTEDSVRAEDSLRTADHVQTEDNMRAEDDLLSPCSRIHN</sequence>
<feature type="region of interest" description="Disordered" evidence="2">
    <location>
        <begin position="668"/>
        <end position="705"/>
    </location>
</feature>